<keyword evidence="2" id="KW-1185">Reference proteome</keyword>
<protein>
    <submittedName>
        <fullName evidence="1">Uncharacterized protein</fullName>
    </submittedName>
</protein>
<dbReference type="PANTHER" id="PTHR31267:SF2">
    <property type="entry name" value="EXPRESSED PROTEIN"/>
    <property type="match status" value="1"/>
</dbReference>
<name>A0A8J5HJY4_ZINOF</name>
<evidence type="ECO:0000313" key="1">
    <source>
        <dbReference type="EMBL" id="KAG6528926.1"/>
    </source>
</evidence>
<accession>A0A8J5HJY4</accession>
<dbReference type="Proteomes" id="UP000734854">
    <property type="component" value="Unassembled WGS sequence"/>
</dbReference>
<dbReference type="AlphaFoldDB" id="A0A8J5HJY4"/>
<evidence type="ECO:0000313" key="2">
    <source>
        <dbReference type="Proteomes" id="UP000734854"/>
    </source>
</evidence>
<dbReference type="EMBL" id="JACMSC010000003">
    <property type="protein sequence ID" value="KAG6528926.1"/>
    <property type="molecule type" value="Genomic_DNA"/>
</dbReference>
<sequence>MALRPGRIHLLDSREKDKAFFNLLPPTTPSKSLNSIKSSALPGRSTRIIFHQGSSMEALEWRKRLREDMECNAGEGCQNAELFFTGKQNWWSKNKQLHRCSSKREFDWAKAARSRRRLTSTTQLMQQMFPPLSSRLLSADAIAVHESIVYMSAKLVLTDAWSSSCISGSFSNSIENYIRRLKVIESEFLRLETGYSALDVRMECHELEKHAMIIRFTRFHECGETDRAGWLIQTANGEVLHSLFHAAGSEVVPQKLIADCAVLMKLLKGLHILSL</sequence>
<dbReference type="PANTHER" id="PTHR31267">
    <property type="entry name" value="DENTIN SIALOPHOSPHOPROTEIN-LIKE PROTEIN"/>
    <property type="match status" value="1"/>
</dbReference>
<organism evidence="1 2">
    <name type="scientific">Zingiber officinale</name>
    <name type="common">Ginger</name>
    <name type="synonym">Amomum zingiber</name>
    <dbReference type="NCBI Taxonomy" id="94328"/>
    <lineage>
        <taxon>Eukaryota</taxon>
        <taxon>Viridiplantae</taxon>
        <taxon>Streptophyta</taxon>
        <taxon>Embryophyta</taxon>
        <taxon>Tracheophyta</taxon>
        <taxon>Spermatophyta</taxon>
        <taxon>Magnoliopsida</taxon>
        <taxon>Liliopsida</taxon>
        <taxon>Zingiberales</taxon>
        <taxon>Zingiberaceae</taxon>
        <taxon>Zingiber</taxon>
    </lineage>
</organism>
<comment type="caution">
    <text evidence="1">The sequence shown here is derived from an EMBL/GenBank/DDBJ whole genome shotgun (WGS) entry which is preliminary data.</text>
</comment>
<reference evidence="1 2" key="1">
    <citation type="submission" date="2020-08" db="EMBL/GenBank/DDBJ databases">
        <title>Plant Genome Project.</title>
        <authorList>
            <person name="Zhang R.-G."/>
        </authorList>
    </citation>
    <scope>NUCLEOTIDE SEQUENCE [LARGE SCALE GENOMIC DNA]</scope>
    <source>
        <tissue evidence="1">Rhizome</tissue>
    </source>
</reference>
<proteinExistence type="predicted"/>
<gene>
    <name evidence="1" type="ORF">ZIOFF_011118</name>
</gene>